<organism evidence="8 9">
    <name type="scientific">Symbiodinium pilosum</name>
    <name type="common">Dinoflagellate</name>
    <dbReference type="NCBI Taxonomy" id="2952"/>
    <lineage>
        <taxon>Eukaryota</taxon>
        <taxon>Sar</taxon>
        <taxon>Alveolata</taxon>
        <taxon>Dinophyceae</taxon>
        <taxon>Suessiales</taxon>
        <taxon>Symbiodiniaceae</taxon>
        <taxon>Symbiodinium</taxon>
    </lineage>
</organism>
<dbReference type="AlphaFoldDB" id="A0A812VYC8"/>
<dbReference type="GO" id="GO:0004427">
    <property type="term" value="F:inorganic diphosphate phosphatase activity"/>
    <property type="evidence" value="ECO:0007669"/>
    <property type="project" value="UniProtKB-EC"/>
</dbReference>
<evidence type="ECO:0000256" key="1">
    <source>
        <dbReference type="ARBA" id="ARBA00001946"/>
    </source>
</evidence>
<dbReference type="EMBL" id="CAJNIZ010042972">
    <property type="protein sequence ID" value="CAE7645155.1"/>
    <property type="molecule type" value="Genomic_DNA"/>
</dbReference>
<dbReference type="GO" id="GO:0006796">
    <property type="term" value="P:phosphate-containing compound metabolic process"/>
    <property type="evidence" value="ECO:0007669"/>
    <property type="project" value="InterPro"/>
</dbReference>
<comment type="similarity">
    <text evidence="2">Belongs to the PPase family.</text>
</comment>
<accession>A0A812VYC8</accession>
<keyword evidence="9" id="KW-1185">Reference proteome</keyword>
<comment type="cofactor">
    <cofactor evidence="1">
        <name>Mg(2+)</name>
        <dbReference type="ChEBI" id="CHEBI:18420"/>
    </cofactor>
</comment>
<keyword evidence="5" id="KW-0378">Hydrolase</keyword>
<evidence type="ECO:0000256" key="3">
    <source>
        <dbReference type="ARBA" id="ARBA00012146"/>
    </source>
</evidence>
<evidence type="ECO:0000313" key="9">
    <source>
        <dbReference type="Proteomes" id="UP000649617"/>
    </source>
</evidence>
<dbReference type="GO" id="GO:0000287">
    <property type="term" value="F:magnesium ion binding"/>
    <property type="evidence" value="ECO:0007669"/>
    <property type="project" value="InterPro"/>
</dbReference>
<evidence type="ECO:0000256" key="7">
    <source>
        <dbReference type="SAM" id="MobiDB-lite"/>
    </source>
</evidence>
<keyword evidence="4" id="KW-0479">Metal-binding</keyword>
<dbReference type="PANTHER" id="PTHR10286">
    <property type="entry name" value="INORGANIC PYROPHOSPHATASE"/>
    <property type="match status" value="1"/>
</dbReference>
<dbReference type="GO" id="GO:0005737">
    <property type="term" value="C:cytoplasm"/>
    <property type="evidence" value="ECO:0007669"/>
    <property type="project" value="InterPro"/>
</dbReference>
<dbReference type="Gene3D" id="3.90.80.10">
    <property type="entry name" value="Inorganic pyrophosphatase"/>
    <property type="match status" value="1"/>
</dbReference>
<sequence>VRFFSSYSPEVVGSAGTPEYRMHFKDGNGNKISPWHDIPLKSGELFNCLIEIPKMTKPKMEVAVKEEMNPIAQDVKKGAEG</sequence>
<dbReference type="SUPFAM" id="SSF50324">
    <property type="entry name" value="Inorganic pyrophosphatase"/>
    <property type="match status" value="1"/>
</dbReference>
<dbReference type="Proteomes" id="UP000649617">
    <property type="component" value="Unassembled WGS sequence"/>
</dbReference>
<name>A0A812VYC8_SYMPI</name>
<gene>
    <name evidence="8" type="primary">PPA6</name>
    <name evidence="8" type="ORF">SPIL2461_LOCUS17141</name>
</gene>
<keyword evidence="6" id="KW-0460">Magnesium</keyword>
<dbReference type="EC" id="3.6.1.1" evidence="3"/>
<dbReference type="InterPro" id="IPR036649">
    <property type="entry name" value="Pyrophosphatase_sf"/>
</dbReference>
<comment type="caution">
    <text evidence="8">The sequence shown here is derived from an EMBL/GenBank/DDBJ whole genome shotgun (WGS) entry which is preliminary data.</text>
</comment>
<reference evidence="8" key="1">
    <citation type="submission" date="2021-02" db="EMBL/GenBank/DDBJ databases">
        <authorList>
            <person name="Dougan E. K."/>
            <person name="Rhodes N."/>
            <person name="Thang M."/>
            <person name="Chan C."/>
        </authorList>
    </citation>
    <scope>NUCLEOTIDE SEQUENCE</scope>
</reference>
<evidence type="ECO:0000256" key="2">
    <source>
        <dbReference type="ARBA" id="ARBA00006220"/>
    </source>
</evidence>
<feature type="non-terminal residue" evidence="8">
    <location>
        <position position="81"/>
    </location>
</feature>
<evidence type="ECO:0000256" key="5">
    <source>
        <dbReference type="ARBA" id="ARBA00022801"/>
    </source>
</evidence>
<proteinExistence type="inferred from homology"/>
<feature type="region of interest" description="Disordered" evidence="7">
    <location>
        <begin position="1"/>
        <end position="20"/>
    </location>
</feature>
<dbReference type="InterPro" id="IPR008162">
    <property type="entry name" value="Pyrophosphatase"/>
</dbReference>
<dbReference type="OrthoDB" id="1608002at2759"/>
<evidence type="ECO:0000313" key="8">
    <source>
        <dbReference type="EMBL" id="CAE7645155.1"/>
    </source>
</evidence>
<evidence type="ECO:0000256" key="4">
    <source>
        <dbReference type="ARBA" id="ARBA00022723"/>
    </source>
</evidence>
<evidence type="ECO:0000256" key="6">
    <source>
        <dbReference type="ARBA" id="ARBA00022842"/>
    </source>
</evidence>
<protein>
    <recommendedName>
        <fullName evidence="3">inorganic diphosphatase</fullName>
        <ecNumber evidence="3">3.6.1.1</ecNumber>
    </recommendedName>
</protein>